<reference evidence="2 3" key="1">
    <citation type="submission" date="2019-04" db="EMBL/GenBank/DDBJ databases">
        <title>Comparative genomics and transcriptomics to analyze fruiting body development in filamentous ascomycetes.</title>
        <authorList>
            <consortium name="DOE Joint Genome Institute"/>
            <person name="Lutkenhaus R."/>
            <person name="Traeger S."/>
            <person name="Breuer J."/>
            <person name="Kuo A."/>
            <person name="Lipzen A."/>
            <person name="Pangilinan J."/>
            <person name="Dilworth D."/>
            <person name="Sandor L."/>
            <person name="Poggeler S."/>
            <person name="Barry K."/>
            <person name="Grigoriev I.V."/>
            <person name="Nowrousian M."/>
        </authorList>
    </citation>
    <scope>NUCLEOTIDE SEQUENCE [LARGE SCALE GENOMIC DNA]</scope>
    <source>
        <strain evidence="2 3">CBS 389.68</strain>
    </source>
</reference>
<gene>
    <name evidence="2" type="ORF">EX30DRAFT_350500</name>
</gene>
<proteinExistence type="predicted"/>
<evidence type="ECO:0000313" key="2">
    <source>
        <dbReference type="EMBL" id="TGZ79187.1"/>
    </source>
</evidence>
<keyword evidence="3" id="KW-1185">Reference proteome</keyword>
<name>A0A4S2MSQ5_9PEZI</name>
<sequence>MSTKWEIDAIISVLRAVYGAGEKSKSITVIYLDIFNEHPPNINPGVSSFPKHPEALPCYGTRASHDSRPPPSSSPSPSPRPRAKTANAPPTSEPKPEFRRPPSPSNIPLPREVKRGPYYSAEGLLQGVRKPEVADWYGGPENPQAVLRKEDESSWCHDDAIHHLSREQITELQNFANDKISNDKVVYRFGPSQTITIKIKDF</sequence>
<feature type="region of interest" description="Disordered" evidence="1">
    <location>
        <begin position="45"/>
        <end position="113"/>
    </location>
</feature>
<accession>A0A4S2MSQ5</accession>
<dbReference type="InParanoid" id="A0A4S2MSQ5"/>
<dbReference type="Proteomes" id="UP000298138">
    <property type="component" value="Unassembled WGS sequence"/>
</dbReference>
<feature type="compositionally biased region" description="Pro residues" evidence="1">
    <location>
        <begin position="69"/>
        <end position="80"/>
    </location>
</feature>
<dbReference type="AlphaFoldDB" id="A0A4S2MSQ5"/>
<dbReference type="EMBL" id="ML220134">
    <property type="protein sequence ID" value="TGZ79187.1"/>
    <property type="molecule type" value="Genomic_DNA"/>
</dbReference>
<protein>
    <submittedName>
        <fullName evidence="2">Uncharacterized protein</fullName>
    </submittedName>
</protein>
<evidence type="ECO:0000313" key="3">
    <source>
        <dbReference type="Proteomes" id="UP000298138"/>
    </source>
</evidence>
<organism evidence="2 3">
    <name type="scientific">Ascodesmis nigricans</name>
    <dbReference type="NCBI Taxonomy" id="341454"/>
    <lineage>
        <taxon>Eukaryota</taxon>
        <taxon>Fungi</taxon>
        <taxon>Dikarya</taxon>
        <taxon>Ascomycota</taxon>
        <taxon>Pezizomycotina</taxon>
        <taxon>Pezizomycetes</taxon>
        <taxon>Pezizales</taxon>
        <taxon>Ascodesmidaceae</taxon>
        <taxon>Ascodesmis</taxon>
    </lineage>
</organism>
<evidence type="ECO:0000256" key="1">
    <source>
        <dbReference type="SAM" id="MobiDB-lite"/>
    </source>
</evidence>